<dbReference type="SUPFAM" id="SSF46689">
    <property type="entry name" value="Homeodomain-like"/>
    <property type="match status" value="1"/>
</dbReference>
<dbReference type="PRINTS" id="PR00455">
    <property type="entry name" value="HTHTETR"/>
</dbReference>
<evidence type="ECO:0000259" key="5">
    <source>
        <dbReference type="PROSITE" id="PS50977"/>
    </source>
</evidence>
<dbReference type="Proteomes" id="UP000192872">
    <property type="component" value="Unassembled WGS sequence"/>
</dbReference>
<dbReference type="PANTHER" id="PTHR30055">
    <property type="entry name" value="HTH-TYPE TRANSCRIPTIONAL REGULATOR RUTR"/>
    <property type="match status" value="1"/>
</dbReference>
<dbReference type="GO" id="GO:0000976">
    <property type="term" value="F:transcription cis-regulatory region binding"/>
    <property type="evidence" value="ECO:0007669"/>
    <property type="project" value="TreeGrafter"/>
</dbReference>
<dbReference type="InterPro" id="IPR009057">
    <property type="entry name" value="Homeodomain-like_sf"/>
</dbReference>
<sequence length="253" mass="28287">MVVFLSGLSLLRQGAGHTVVLIDPAVIVIQFRALRSGLMKFFQPADFMRKKPIQRRSESTIDTILEASAQILDAEGEKGLNTNDIATRSGFSVGTLYQYFKNKDAIVQAMAEREVRLVNEKFDQLIKAEKNLTQEAAVRAVVRVLIEPFSKRPRARRAAMLFLAKRIDILVARKIVVEMSGRLFERMRYHVAFEGVPDKVRRAVLMSAVMGAIRGTLIDDPELITTQGFEDELVTLVLAYLAAPVRRGVAGEL</sequence>
<dbReference type="PROSITE" id="PS50977">
    <property type="entry name" value="HTH_TETR_2"/>
    <property type="match status" value="1"/>
</dbReference>
<keyword evidence="1" id="KW-0805">Transcription regulation</keyword>
<dbReference type="Pfam" id="PF00440">
    <property type="entry name" value="TetR_N"/>
    <property type="match status" value="1"/>
</dbReference>
<feature type="DNA-binding region" description="H-T-H motif" evidence="4">
    <location>
        <begin position="81"/>
        <end position="100"/>
    </location>
</feature>
<dbReference type="STRING" id="1827387.A4S15_12395"/>
<evidence type="ECO:0000256" key="3">
    <source>
        <dbReference type="ARBA" id="ARBA00023163"/>
    </source>
</evidence>
<comment type="caution">
    <text evidence="6">The sequence shown here is derived from an EMBL/GenBank/DDBJ whole genome shotgun (WGS) entry which is preliminary data.</text>
</comment>
<dbReference type="PANTHER" id="PTHR30055:SF234">
    <property type="entry name" value="HTH-TYPE TRANSCRIPTIONAL REGULATOR BETI"/>
    <property type="match status" value="1"/>
</dbReference>
<dbReference type="AlphaFoldDB" id="A0A1W9HUY7"/>
<proteinExistence type="predicted"/>
<keyword evidence="2 4" id="KW-0238">DNA-binding</keyword>
<protein>
    <recommendedName>
        <fullName evidence="5">HTH tetR-type domain-containing protein</fullName>
    </recommendedName>
</protein>
<name>A0A1W9HUY7_9HYPH</name>
<evidence type="ECO:0000256" key="4">
    <source>
        <dbReference type="PROSITE-ProRule" id="PRU00335"/>
    </source>
</evidence>
<evidence type="ECO:0000256" key="1">
    <source>
        <dbReference type="ARBA" id="ARBA00023015"/>
    </source>
</evidence>
<feature type="domain" description="HTH tetR-type" evidence="5">
    <location>
        <begin position="58"/>
        <end position="118"/>
    </location>
</feature>
<evidence type="ECO:0000313" key="7">
    <source>
        <dbReference type="Proteomes" id="UP000192872"/>
    </source>
</evidence>
<dbReference type="InterPro" id="IPR001647">
    <property type="entry name" value="HTH_TetR"/>
</dbReference>
<evidence type="ECO:0000256" key="2">
    <source>
        <dbReference type="ARBA" id="ARBA00023125"/>
    </source>
</evidence>
<dbReference type="InterPro" id="IPR050109">
    <property type="entry name" value="HTH-type_TetR-like_transc_reg"/>
</dbReference>
<evidence type="ECO:0000313" key="6">
    <source>
        <dbReference type="EMBL" id="OQW51223.1"/>
    </source>
</evidence>
<organism evidence="6 7">
    <name type="scientific">Candidatus Raskinella chloraquaticus</name>
    <dbReference type="NCBI Taxonomy" id="1951219"/>
    <lineage>
        <taxon>Bacteria</taxon>
        <taxon>Pseudomonadati</taxon>
        <taxon>Pseudomonadota</taxon>
        <taxon>Alphaproteobacteria</taxon>
        <taxon>Hyphomicrobiales</taxon>
        <taxon>Phreatobacteraceae</taxon>
        <taxon>Candidatus Raskinella</taxon>
    </lineage>
</organism>
<reference evidence="6 7" key="1">
    <citation type="journal article" date="2017" name="Water Res.">
        <title>Comammox in drinking water systems.</title>
        <authorList>
            <person name="Wang Y."/>
            <person name="Ma L."/>
            <person name="Mao Y."/>
            <person name="Jiang X."/>
            <person name="Xia Y."/>
            <person name="Yu K."/>
            <person name="Li B."/>
            <person name="Zhang T."/>
        </authorList>
    </citation>
    <scope>NUCLEOTIDE SEQUENCE [LARGE SCALE GENOMIC DNA]</scope>
    <source>
        <strain evidence="6">SG_bin8</strain>
    </source>
</reference>
<dbReference type="Gene3D" id="1.10.357.10">
    <property type="entry name" value="Tetracycline Repressor, domain 2"/>
    <property type="match status" value="1"/>
</dbReference>
<dbReference type="EMBL" id="LWDL01000021">
    <property type="protein sequence ID" value="OQW51223.1"/>
    <property type="molecule type" value="Genomic_DNA"/>
</dbReference>
<keyword evidence="3" id="KW-0804">Transcription</keyword>
<dbReference type="GO" id="GO:0003700">
    <property type="term" value="F:DNA-binding transcription factor activity"/>
    <property type="evidence" value="ECO:0007669"/>
    <property type="project" value="TreeGrafter"/>
</dbReference>
<accession>A0A1W9HUY7</accession>
<gene>
    <name evidence="6" type="ORF">A4S15_12395</name>
</gene>